<evidence type="ECO:0000313" key="3">
    <source>
        <dbReference type="EMBL" id="KAK3347527.1"/>
    </source>
</evidence>
<feature type="transmembrane region" description="Helical" evidence="2">
    <location>
        <begin position="423"/>
        <end position="452"/>
    </location>
</feature>
<dbReference type="EMBL" id="JAUEPP010000003">
    <property type="protein sequence ID" value="KAK3347527.1"/>
    <property type="molecule type" value="Genomic_DNA"/>
</dbReference>
<dbReference type="RefSeq" id="XP_062682609.1">
    <property type="nucleotide sequence ID" value="XM_062824417.1"/>
</dbReference>
<gene>
    <name evidence="3" type="ORF">B0H65DRAFT_422735</name>
</gene>
<keyword evidence="2" id="KW-1133">Transmembrane helix</keyword>
<comment type="caution">
    <text evidence="3">The sequence shown here is derived from an EMBL/GenBank/DDBJ whole genome shotgun (WGS) entry which is preliminary data.</text>
</comment>
<evidence type="ECO:0000313" key="4">
    <source>
        <dbReference type="Proteomes" id="UP001278500"/>
    </source>
</evidence>
<dbReference type="GeneID" id="87861571"/>
<feature type="transmembrane region" description="Helical" evidence="2">
    <location>
        <begin position="221"/>
        <end position="240"/>
    </location>
</feature>
<keyword evidence="2" id="KW-0472">Membrane</keyword>
<feature type="transmembrane region" description="Helical" evidence="2">
    <location>
        <begin position="252"/>
        <end position="273"/>
    </location>
</feature>
<sequence length="524" mass="58541">MAGEVNWKNPGPNPFVTSNLTLRSFEKFIGPDCTTDCSIAATEFLGYLRGTQDILNQTNGERWKEDWDIPIYQLDNFIWYCTEQNFTNYTLGQAADWFANNANKRSRLNHLVNHTLNACPTEFCKSLIWEGNPDVSGIGINVAFVVQAVLASLFLLFYIGFYITDVVHLNSEQAHPEQGNRNPADPQHDTPQQHKQTTAQKPTKLIDPNALRETADDCLEVFWSTCYVFAFTFIIAALIFNVDDTNRSAGRIYSGYFGYLGAVHSIAVLICLWPWFPGRHKYPALTFSGLLVLLCMMAAVSITFFNEAKLTAKKTTFEARCLEAGQSTHYVQHLVKYTPYAVFALILFWGGSLLVIRIRTPKMTDQGKHTVLTLYLVLTGIFGGFLVLTSLILVWLSLGFFMYLRQKVAELSGPSYKENEWGFGQVVAVVAWVPLLGQFSAIVICGLAKLFLVDGAKELFKPVPKDQRGTARVLAQALRNKRHHHKHQHKSTPAEAVPLSSIQSTTHDEEAVGTTSAGTGSHAE</sequence>
<feature type="transmembrane region" description="Helical" evidence="2">
    <location>
        <begin position="370"/>
        <end position="403"/>
    </location>
</feature>
<organism evidence="3 4">
    <name type="scientific">Neurospora tetraspora</name>
    <dbReference type="NCBI Taxonomy" id="94610"/>
    <lineage>
        <taxon>Eukaryota</taxon>
        <taxon>Fungi</taxon>
        <taxon>Dikarya</taxon>
        <taxon>Ascomycota</taxon>
        <taxon>Pezizomycotina</taxon>
        <taxon>Sordariomycetes</taxon>
        <taxon>Sordariomycetidae</taxon>
        <taxon>Sordariales</taxon>
        <taxon>Sordariaceae</taxon>
        <taxon>Neurospora</taxon>
    </lineage>
</organism>
<proteinExistence type="predicted"/>
<feature type="transmembrane region" description="Helical" evidence="2">
    <location>
        <begin position="142"/>
        <end position="163"/>
    </location>
</feature>
<feature type="transmembrane region" description="Helical" evidence="2">
    <location>
        <begin position="337"/>
        <end position="358"/>
    </location>
</feature>
<dbReference type="Proteomes" id="UP001278500">
    <property type="component" value="Unassembled WGS sequence"/>
</dbReference>
<keyword evidence="4" id="KW-1185">Reference proteome</keyword>
<evidence type="ECO:0000256" key="1">
    <source>
        <dbReference type="SAM" id="MobiDB-lite"/>
    </source>
</evidence>
<feature type="transmembrane region" description="Helical" evidence="2">
    <location>
        <begin position="285"/>
        <end position="305"/>
    </location>
</feature>
<evidence type="ECO:0000256" key="2">
    <source>
        <dbReference type="SAM" id="Phobius"/>
    </source>
</evidence>
<keyword evidence="2" id="KW-0812">Transmembrane</keyword>
<reference evidence="3" key="1">
    <citation type="journal article" date="2023" name="Mol. Phylogenet. Evol.">
        <title>Genome-scale phylogeny and comparative genomics of the fungal order Sordariales.</title>
        <authorList>
            <person name="Hensen N."/>
            <person name="Bonometti L."/>
            <person name="Westerberg I."/>
            <person name="Brannstrom I.O."/>
            <person name="Guillou S."/>
            <person name="Cros-Aarteil S."/>
            <person name="Calhoun S."/>
            <person name="Haridas S."/>
            <person name="Kuo A."/>
            <person name="Mondo S."/>
            <person name="Pangilinan J."/>
            <person name="Riley R."/>
            <person name="LaButti K."/>
            <person name="Andreopoulos B."/>
            <person name="Lipzen A."/>
            <person name="Chen C."/>
            <person name="Yan M."/>
            <person name="Daum C."/>
            <person name="Ng V."/>
            <person name="Clum A."/>
            <person name="Steindorff A."/>
            <person name="Ohm R.A."/>
            <person name="Martin F."/>
            <person name="Silar P."/>
            <person name="Natvig D.O."/>
            <person name="Lalanne C."/>
            <person name="Gautier V."/>
            <person name="Ament-Velasquez S.L."/>
            <person name="Kruys A."/>
            <person name="Hutchinson M.I."/>
            <person name="Powell A.J."/>
            <person name="Barry K."/>
            <person name="Miller A.N."/>
            <person name="Grigoriev I.V."/>
            <person name="Debuchy R."/>
            <person name="Gladieux P."/>
            <person name="Hiltunen Thoren M."/>
            <person name="Johannesson H."/>
        </authorList>
    </citation>
    <scope>NUCLEOTIDE SEQUENCE</scope>
    <source>
        <strain evidence="3">CBS 560.94</strain>
    </source>
</reference>
<feature type="region of interest" description="Disordered" evidence="1">
    <location>
        <begin position="173"/>
        <end position="203"/>
    </location>
</feature>
<accession>A0AAE0MT72</accession>
<feature type="compositionally biased region" description="Polar residues" evidence="1">
    <location>
        <begin position="513"/>
        <end position="524"/>
    </location>
</feature>
<reference evidence="3" key="2">
    <citation type="submission" date="2023-06" db="EMBL/GenBank/DDBJ databases">
        <authorList>
            <consortium name="Lawrence Berkeley National Laboratory"/>
            <person name="Haridas S."/>
            <person name="Hensen N."/>
            <person name="Bonometti L."/>
            <person name="Westerberg I."/>
            <person name="Brannstrom I.O."/>
            <person name="Guillou S."/>
            <person name="Cros-Aarteil S."/>
            <person name="Calhoun S."/>
            <person name="Kuo A."/>
            <person name="Mondo S."/>
            <person name="Pangilinan J."/>
            <person name="Riley R."/>
            <person name="Labutti K."/>
            <person name="Andreopoulos B."/>
            <person name="Lipzen A."/>
            <person name="Chen C."/>
            <person name="Yanf M."/>
            <person name="Daum C."/>
            <person name="Ng V."/>
            <person name="Clum A."/>
            <person name="Steindorff A."/>
            <person name="Ohm R."/>
            <person name="Martin F."/>
            <person name="Silar P."/>
            <person name="Natvig D."/>
            <person name="Lalanne C."/>
            <person name="Gautier V."/>
            <person name="Ament-Velasquez S.L."/>
            <person name="Kruys A."/>
            <person name="Hutchinson M.I."/>
            <person name="Powell A.J."/>
            <person name="Barry K."/>
            <person name="Miller A.N."/>
            <person name="Grigoriev I.V."/>
            <person name="Debuchy R."/>
            <person name="Gladieux P."/>
            <person name="Thoren M.H."/>
            <person name="Johannesson H."/>
        </authorList>
    </citation>
    <scope>NUCLEOTIDE SEQUENCE</scope>
    <source>
        <strain evidence="3">CBS 560.94</strain>
    </source>
</reference>
<protein>
    <submittedName>
        <fullName evidence="3">Uncharacterized protein</fullName>
    </submittedName>
</protein>
<dbReference type="AlphaFoldDB" id="A0AAE0MT72"/>
<name>A0AAE0MT72_9PEZI</name>
<feature type="region of interest" description="Disordered" evidence="1">
    <location>
        <begin position="482"/>
        <end position="524"/>
    </location>
</feature>